<name>A0A160T6F3_9CHLR</name>
<dbReference type="Gene3D" id="3.40.1050.10">
    <property type="entry name" value="Carbonic anhydrase"/>
    <property type="match status" value="1"/>
</dbReference>
<evidence type="ECO:0000256" key="3">
    <source>
        <dbReference type="ARBA" id="ARBA00022723"/>
    </source>
</evidence>
<keyword evidence="9" id="KW-1185">Reference proteome</keyword>
<dbReference type="Pfam" id="PF00484">
    <property type="entry name" value="Pro_CA"/>
    <property type="match status" value="1"/>
</dbReference>
<reference evidence="8" key="1">
    <citation type="submission" date="2016-01" db="EMBL/GenBank/DDBJ databases">
        <authorList>
            <person name="Mcilroy J.S."/>
            <person name="Karst M S."/>
            <person name="Albertsen M."/>
        </authorList>
    </citation>
    <scope>NUCLEOTIDE SEQUENCE</scope>
    <source>
        <strain evidence="8">Cfx-K</strain>
    </source>
</reference>
<gene>
    <name evidence="8" type="ORF">CFX0092_B0402</name>
</gene>
<dbReference type="InterPro" id="IPR036874">
    <property type="entry name" value="Carbonic_anhydrase_sf"/>
</dbReference>
<keyword evidence="5" id="KW-0456">Lyase</keyword>
<dbReference type="InterPro" id="IPR001765">
    <property type="entry name" value="Carbonic_anhydrase"/>
</dbReference>
<dbReference type="EMBL" id="LN890656">
    <property type="protein sequence ID" value="CUS05936.1"/>
    <property type="molecule type" value="Genomic_DNA"/>
</dbReference>
<dbReference type="Proteomes" id="UP000215027">
    <property type="component" value="Chromosome II"/>
</dbReference>
<dbReference type="EC" id="4.2.1.1" evidence="2"/>
<comment type="catalytic activity">
    <reaction evidence="6">
        <text>hydrogencarbonate + H(+) = CO2 + H2O</text>
        <dbReference type="Rhea" id="RHEA:10748"/>
        <dbReference type="ChEBI" id="CHEBI:15377"/>
        <dbReference type="ChEBI" id="CHEBI:15378"/>
        <dbReference type="ChEBI" id="CHEBI:16526"/>
        <dbReference type="ChEBI" id="CHEBI:17544"/>
        <dbReference type="EC" id="4.2.1.1"/>
    </reaction>
</comment>
<evidence type="ECO:0000256" key="4">
    <source>
        <dbReference type="ARBA" id="ARBA00022833"/>
    </source>
</evidence>
<evidence type="ECO:0000256" key="1">
    <source>
        <dbReference type="ARBA" id="ARBA00006217"/>
    </source>
</evidence>
<keyword evidence="4 7" id="KW-0862">Zinc</keyword>
<feature type="binding site" evidence="7">
    <location>
        <position position="139"/>
    </location>
    <ligand>
        <name>Zn(2+)</name>
        <dbReference type="ChEBI" id="CHEBI:29105"/>
    </ligand>
</feature>
<evidence type="ECO:0000256" key="6">
    <source>
        <dbReference type="ARBA" id="ARBA00048348"/>
    </source>
</evidence>
<feature type="binding site" evidence="7">
    <location>
        <position position="84"/>
    </location>
    <ligand>
        <name>Zn(2+)</name>
        <dbReference type="ChEBI" id="CHEBI:29105"/>
    </ligand>
</feature>
<evidence type="ECO:0000256" key="5">
    <source>
        <dbReference type="ARBA" id="ARBA00023239"/>
    </source>
</evidence>
<dbReference type="GO" id="GO:0008270">
    <property type="term" value="F:zinc ion binding"/>
    <property type="evidence" value="ECO:0007669"/>
    <property type="project" value="InterPro"/>
</dbReference>
<feature type="binding site" evidence="7">
    <location>
        <position position="82"/>
    </location>
    <ligand>
        <name>Zn(2+)</name>
        <dbReference type="ChEBI" id="CHEBI:29105"/>
    </ligand>
</feature>
<keyword evidence="3 7" id="KW-0479">Metal-binding</keyword>
<feature type="binding site" evidence="7">
    <location>
        <position position="136"/>
    </location>
    <ligand>
        <name>Zn(2+)</name>
        <dbReference type="ChEBI" id="CHEBI:29105"/>
    </ligand>
</feature>
<dbReference type="SUPFAM" id="SSF53056">
    <property type="entry name" value="beta-carbonic anhydrase, cab"/>
    <property type="match status" value="1"/>
</dbReference>
<dbReference type="OrthoDB" id="9769739at2"/>
<evidence type="ECO:0000313" key="8">
    <source>
        <dbReference type="EMBL" id="CUS05936.1"/>
    </source>
</evidence>
<dbReference type="PANTHER" id="PTHR11002">
    <property type="entry name" value="CARBONIC ANHYDRASE"/>
    <property type="match status" value="1"/>
</dbReference>
<proteinExistence type="inferred from homology"/>
<dbReference type="GO" id="GO:0004089">
    <property type="term" value="F:carbonate dehydratase activity"/>
    <property type="evidence" value="ECO:0007669"/>
    <property type="project" value="UniProtKB-EC"/>
</dbReference>
<comment type="similarity">
    <text evidence="1">Belongs to the beta-class carbonic anhydrase family.</text>
</comment>
<organism evidence="8 9">
    <name type="scientific">Candidatus Promineifilum breve</name>
    <dbReference type="NCBI Taxonomy" id="1806508"/>
    <lineage>
        <taxon>Bacteria</taxon>
        <taxon>Bacillati</taxon>
        <taxon>Chloroflexota</taxon>
        <taxon>Ardenticatenia</taxon>
        <taxon>Candidatus Promineifilales</taxon>
        <taxon>Candidatus Promineifilaceae</taxon>
        <taxon>Candidatus Promineifilum</taxon>
    </lineage>
</organism>
<dbReference type="PANTHER" id="PTHR11002:SF76">
    <property type="entry name" value="CARBONIC ANHYDRASE"/>
    <property type="match status" value="1"/>
</dbReference>
<protein>
    <recommendedName>
        <fullName evidence="2">carbonic anhydrase</fullName>
        <ecNumber evidence="2">4.2.1.1</ecNumber>
    </recommendedName>
</protein>
<evidence type="ECO:0000313" key="9">
    <source>
        <dbReference type="Proteomes" id="UP000215027"/>
    </source>
</evidence>
<evidence type="ECO:0000256" key="7">
    <source>
        <dbReference type="PIRSR" id="PIRSR601765-1"/>
    </source>
</evidence>
<evidence type="ECO:0000256" key="2">
    <source>
        <dbReference type="ARBA" id="ARBA00012925"/>
    </source>
</evidence>
<accession>A0A160T6F3</accession>
<sequence>MTEEVVWEYDHELPYDDDQPRDAAAAGRRLLEGNATFARFFEPRPNTAPVRPILHLSPRNVGIGGAPGEAPTQAPFAAFLSCADARVPVELIFGQQANDLFVVRLAGNVLGEECLGSLDYAVERLATVRLLAVLGHTGCGAVTAAVDAYLSPAGYLGLAADLPLQAIIGRLMPPTHSAAIALAAVHGPTVVARPGYRQALIETTVMLNAALGAAVLARRFHDALSDRLQVLFATYDLGRRTVGLPDETGEWQPGLYAPPGEQGELEQLGRRLAASRLVAELL</sequence>
<dbReference type="KEGG" id="pbf:CFX0092_B0402"/>
<dbReference type="SMART" id="SM00947">
    <property type="entry name" value="Pro_CA"/>
    <property type="match status" value="1"/>
</dbReference>
<dbReference type="AlphaFoldDB" id="A0A160T6F3"/>
<dbReference type="RefSeq" id="WP_095045280.1">
    <property type="nucleotide sequence ID" value="NZ_LN890656.1"/>
</dbReference>
<comment type="cofactor">
    <cofactor evidence="7">
        <name>Zn(2+)</name>
        <dbReference type="ChEBI" id="CHEBI:29105"/>
    </cofactor>
    <text evidence="7">Binds 1 zinc ion per subunit.</text>
</comment>